<dbReference type="InterPro" id="IPR011990">
    <property type="entry name" value="TPR-like_helical_dom_sf"/>
</dbReference>
<gene>
    <name evidence="8" type="ORF">BCY89_10875</name>
</gene>
<evidence type="ECO:0000313" key="9">
    <source>
        <dbReference type="Proteomes" id="UP000286402"/>
    </source>
</evidence>
<feature type="domain" description="RagB/SusD" evidence="6">
    <location>
        <begin position="307"/>
        <end position="612"/>
    </location>
</feature>
<feature type="domain" description="SusD-like N-terminal" evidence="7">
    <location>
        <begin position="117"/>
        <end position="233"/>
    </location>
</feature>
<accession>A0A420FMN2</accession>
<evidence type="ECO:0000259" key="6">
    <source>
        <dbReference type="Pfam" id="PF07980"/>
    </source>
</evidence>
<dbReference type="AlphaFoldDB" id="A0A420FMN2"/>
<dbReference type="InterPro" id="IPR012944">
    <property type="entry name" value="SusD_RagB_dom"/>
</dbReference>
<keyword evidence="9" id="KW-1185">Reference proteome</keyword>
<evidence type="ECO:0000256" key="4">
    <source>
        <dbReference type="ARBA" id="ARBA00023136"/>
    </source>
</evidence>
<reference evidence="8 9" key="1">
    <citation type="submission" date="2016-07" db="EMBL/GenBank/DDBJ databases">
        <title>Genome analysis of Sphingobacterium siyangense T12B17.</title>
        <authorList>
            <person name="Xu D."/>
            <person name="Su Y."/>
            <person name="Zheng S."/>
        </authorList>
    </citation>
    <scope>NUCLEOTIDE SEQUENCE [LARGE SCALE GENOMIC DNA]</scope>
    <source>
        <strain evidence="8 9">T12B17</strain>
    </source>
</reference>
<comment type="caution">
    <text evidence="8">The sequence shown here is derived from an EMBL/GenBank/DDBJ whole genome shotgun (WGS) entry which is preliminary data.</text>
</comment>
<keyword evidence="5" id="KW-0998">Cell outer membrane</keyword>
<dbReference type="RefSeq" id="WP_120335108.1">
    <property type="nucleotide sequence ID" value="NZ_MCAQ01000025.1"/>
</dbReference>
<dbReference type="Pfam" id="PF07980">
    <property type="entry name" value="SusD_RagB"/>
    <property type="match status" value="1"/>
</dbReference>
<proteinExistence type="inferred from homology"/>
<dbReference type="SUPFAM" id="SSF48452">
    <property type="entry name" value="TPR-like"/>
    <property type="match status" value="1"/>
</dbReference>
<name>A0A420FMN2_9SPHI</name>
<dbReference type="Gene3D" id="1.25.40.390">
    <property type="match status" value="1"/>
</dbReference>
<dbReference type="PROSITE" id="PS51257">
    <property type="entry name" value="PROKAR_LIPOPROTEIN"/>
    <property type="match status" value="1"/>
</dbReference>
<dbReference type="Pfam" id="PF14322">
    <property type="entry name" value="SusD-like_3"/>
    <property type="match status" value="1"/>
</dbReference>
<keyword evidence="3" id="KW-0732">Signal</keyword>
<dbReference type="InterPro" id="IPR033985">
    <property type="entry name" value="SusD-like_N"/>
</dbReference>
<evidence type="ECO:0000313" key="8">
    <source>
        <dbReference type="EMBL" id="RKF34136.1"/>
    </source>
</evidence>
<comment type="similarity">
    <text evidence="2">Belongs to the SusD family.</text>
</comment>
<sequence length="613" mass="69255">MKLNRIKIGTIMLSAMLLGGGCSKDVLDRPDQTKVIDENFWRNEADVRLYANDFYLNYFVGYNTFYGTAYAPLVGYNYADDFTSEGTQGGFESVVPTSRGASTVTPDMLTTYSGPTWNFYWVRKANVMVSRIETKAKSKLSEAEYKHWTAVARFFRGYEYSRLVSVFGDVPYFDVEVDPMDQATMYKERTKRGEVMDKVYTDFEYVLDNMRADDGKGYVNKYAAAALISNLMLFEGSWEKYHGLDQDRAKKYLALAVKASEVVMNSGKWSFGSDFKSLFASEDLSSNPEVIFFRTYNDALKVTHAVGSYSNGTEGQKGVNLDLLKSFICNDGKVWQNSALTNASDFSMKSLARTRDPRFEASLMDTVNTASSTFAYGHKFAAREALTYIGKTYPAKWSSNTNTNDAPIVRLGEVVLNWIEARQILAEFFGGAAVTQGDLDKSINAIRNRPLDADAIAKGVKKTAPLVLNSLPNDPNRDADVSPLMWEIRRERRMEFVYEYARLNDIRRWKKLNYMNFSRSVDYSLGPWVNIKKDLPNRLTKAYEGVLKVRDAAGNTITYNGANGDAMVGYYVIPKFANRVSFTDRSYLAPVGLNQIQQYANLGYILTQTPGWQ</sequence>
<comment type="subcellular location">
    <subcellularLocation>
        <location evidence="1">Cell outer membrane</location>
    </subcellularLocation>
</comment>
<dbReference type="EMBL" id="MCAQ01000025">
    <property type="protein sequence ID" value="RKF34136.1"/>
    <property type="molecule type" value="Genomic_DNA"/>
</dbReference>
<evidence type="ECO:0000256" key="5">
    <source>
        <dbReference type="ARBA" id="ARBA00023237"/>
    </source>
</evidence>
<protein>
    <submittedName>
        <fullName evidence="8">Glycan metabolism protein RagB</fullName>
    </submittedName>
</protein>
<keyword evidence="4" id="KW-0472">Membrane</keyword>
<evidence type="ECO:0000256" key="2">
    <source>
        <dbReference type="ARBA" id="ARBA00006275"/>
    </source>
</evidence>
<organism evidence="8 9">
    <name type="scientific">Sphingobacterium siyangense</name>
    <dbReference type="NCBI Taxonomy" id="459529"/>
    <lineage>
        <taxon>Bacteria</taxon>
        <taxon>Pseudomonadati</taxon>
        <taxon>Bacteroidota</taxon>
        <taxon>Sphingobacteriia</taxon>
        <taxon>Sphingobacteriales</taxon>
        <taxon>Sphingobacteriaceae</taxon>
        <taxon>Sphingobacterium</taxon>
    </lineage>
</organism>
<evidence type="ECO:0000256" key="3">
    <source>
        <dbReference type="ARBA" id="ARBA00022729"/>
    </source>
</evidence>
<dbReference type="Proteomes" id="UP000286402">
    <property type="component" value="Unassembled WGS sequence"/>
</dbReference>
<evidence type="ECO:0000256" key="1">
    <source>
        <dbReference type="ARBA" id="ARBA00004442"/>
    </source>
</evidence>
<dbReference type="GO" id="GO:0009279">
    <property type="term" value="C:cell outer membrane"/>
    <property type="evidence" value="ECO:0007669"/>
    <property type="project" value="UniProtKB-SubCell"/>
</dbReference>
<evidence type="ECO:0000259" key="7">
    <source>
        <dbReference type="Pfam" id="PF14322"/>
    </source>
</evidence>